<protein>
    <submittedName>
        <fullName evidence="1">RNA-dependent RNA polymerase</fullName>
    </submittedName>
</protein>
<proteinExistence type="predicted"/>
<reference evidence="1" key="1">
    <citation type="submission" date="2021-02" db="EMBL/GenBank/DDBJ databases">
        <title>The hidden world within plants: metatranscriptomics unveil the complexity of wood microbiomes in grapevine.</title>
        <authorList>
            <person name="Nerva L."/>
            <person name="Garcia J.F."/>
            <person name="Favaretto F."/>
            <person name="Giudice G."/>
            <person name="Moffa L."/>
            <person name="Dario C."/>
            <person name="Riccardo V."/>
            <person name="Gambino G."/>
            <person name="Chitarra W."/>
        </authorList>
    </citation>
    <scope>NUCLEOTIDE SEQUENCE</scope>
</reference>
<name>A0A8F5MJI7_9VIRU</name>
<evidence type="ECO:0000313" key="1">
    <source>
        <dbReference type="EMBL" id="QXN75452.1"/>
    </source>
</evidence>
<sequence length="880" mass="104141">MLSSIRRCFEHGVFLNTIEVMLMLARNQLMRYYKISKFVMNSLCSELNCDESNLPFQMGFVPTTRMVETLLLGPELHMFKEENSKELMMFYKGLYTAGNNTVTTRSRHYIPFDETGAGKYWIELPTRLDKRLIEMKDSFYENMLKTSQEEIIKKMNRDSVNVNLKMQDRIHHNMFKESFFVGMNRKYEFQETMVVHSLIRALQLSNSKAMIYPKEVSVVEMEDILHNKKIHNDIKKKVWQDVMNSGVDLLEFCKTMIKNSVKKSSLFLLDGYRQMEEISKRVQLELQNMIKSKRNSHPKMRELRFNMSEMKSNFDKKDMVNFIFDRSSDFKNSTLRSFNKICTLFGVEDNALWKNPFKFMREKIHDKEYCYKTFMEFIEFNSKMSGNIKVRMLCDFPDSGNMKINLLNLYRSRMSPLYIMDYQSNKHLLEEDVEFLSKMAFSMDPSERLNKELKVGIEDSKVTRARKLCSYGVNTDVRFKFISNDRLYYSRQNKNNKSTFVWTDLSFLAVATEEMRNNIKKINMRIWSQDKISMEENPNTSAVRRYLLDNVSSEILFLTNNYITSDDMMMYNINDKQLVYRVTVSNYMSKYKLNLNVSKLSNSFYSKNNEWYKFTILEDMYTFSSKYMDKYKFGIDGLYTGTLKEMAESPPDIVTLDKILVDHKWIRSVLFEKDEEITEDDYRRSEISYINKQFSAEGVMDILPKLINLNFNSREQSDMSEYGNINLFDLRSKLQLSMMNAEIESEESASDTEFPLYETSSVSKVVEKIISSAANSYLRMNLSLARTLLKMCKGNMERFHNMVIWLLKEEYPEVSDSMILMLYNIKLKEISFNTYINPTNNIKIIDPSDNTKLWFKNNIIFSKVSEETSLEMMSMIEEFS</sequence>
<dbReference type="EMBL" id="MW648542">
    <property type="protein sequence ID" value="QXN75452.1"/>
    <property type="molecule type" value="Genomic_RNA"/>
</dbReference>
<organism evidence="1">
    <name type="scientific">Grapevine-associated mycobunya-like virus 1</name>
    <dbReference type="NCBI Taxonomy" id="2814380"/>
    <lineage>
        <taxon>Viruses</taxon>
        <taxon>Riboviria</taxon>
        <taxon>Orthornavirae</taxon>
        <taxon>Negarnaviricota</taxon>
        <taxon>Polyploviricotina</taxon>
        <taxon>Ellioviricetes</taxon>
        <taxon>Bunyavirales</taxon>
    </lineage>
</organism>
<keyword evidence="1" id="KW-0548">Nucleotidyltransferase</keyword>
<accession>A0A8F5MJI7</accession>
<dbReference type="GO" id="GO:0003968">
    <property type="term" value="F:RNA-directed RNA polymerase activity"/>
    <property type="evidence" value="ECO:0007669"/>
    <property type="project" value="UniProtKB-KW"/>
</dbReference>
<keyword evidence="1" id="KW-0808">Transferase</keyword>
<keyword evidence="1" id="KW-0696">RNA-directed RNA polymerase</keyword>